<accession>A0A521CM55</accession>
<gene>
    <name evidence="1" type="ORF">SAMN06264849_10440</name>
</gene>
<dbReference type="OrthoDB" id="2989838at2"/>
<organism evidence="1 2">
    <name type="scientific">Melghirimyces algeriensis</name>
    <dbReference type="NCBI Taxonomy" id="910412"/>
    <lineage>
        <taxon>Bacteria</taxon>
        <taxon>Bacillati</taxon>
        <taxon>Bacillota</taxon>
        <taxon>Bacilli</taxon>
        <taxon>Bacillales</taxon>
        <taxon>Thermoactinomycetaceae</taxon>
        <taxon>Melghirimyces</taxon>
    </lineage>
</organism>
<protein>
    <submittedName>
        <fullName evidence="1">Uncharacterized protein</fullName>
    </submittedName>
</protein>
<evidence type="ECO:0000313" key="2">
    <source>
        <dbReference type="Proteomes" id="UP000315636"/>
    </source>
</evidence>
<keyword evidence="2" id="KW-1185">Reference proteome</keyword>
<proteinExistence type="predicted"/>
<dbReference type="Proteomes" id="UP000315636">
    <property type="component" value="Unassembled WGS sequence"/>
</dbReference>
<name>A0A521CM55_9BACL</name>
<reference evidence="1 2" key="1">
    <citation type="submission" date="2017-05" db="EMBL/GenBank/DDBJ databases">
        <authorList>
            <person name="Varghese N."/>
            <person name="Submissions S."/>
        </authorList>
    </citation>
    <scope>NUCLEOTIDE SEQUENCE [LARGE SCALE GENOMIC DNA]</scope>
    <source>
        <strain evidence="1 2">DSM 45474</strain>
    </source>
</reference>
<evidence type="ECO:0000313" key="1">
    <source>
        <dbReference type="EMBL" id="SMO59841.1"/>
    </source>
</evidence>
<dbReference type="AlphaFoldDB" id="A0A521CM55"/>
<dbReference type="EMBL" id="FXTI01000004">
    <property type="protein sequence ID" value="SMO59841.1"/>
    <property type="molecule type" value="Genomic_DNA"/>
</dbReference>
<dbReference type="RefSeq" id="WP_142505125.1">
    <property type="nucleotide sequence ID" value="NZ_FXTI01000004.1"/>
</dbReference>
<sequence>MDAQAKHMMAIILRMIQEVYQTTVKLEEVLNSGSVQILSRDFDPLNELLEAIGYPEEKTDLVYELIQVYLEGEMTLEEVVIGIENGMNEAVIVS</sequence>